<organism evidence="1">
    <name type="scientific">Daucus carota subsp. sativus</name>
    <name type="common">Carrot</name>
    <dbReference type="NCBI Taxonomy" id="79200"/>
    <lineage>
        <taxon>Eukaryota</taxon>
        <taxon>Viridiplantae</taxon>
        <taxon>Streptophyta</taxon>
        <taxon>Embryophyta</taxon>
        <taxon>Tracheophyta</taxon>
        <taxon>Spermatophyta</taxon>
        <taxon>Magnoliopsida</taxon>
        <taxon>eudicotyledons</taxon>
        <taxon>Gunneridae</taxon>
        <taxon>Pentapetalae</taxon>
        <taxon>asterids</taxon>
        <taxon>campanulids</taxon>
        <taxon>Apiales</taxon>
        <taxon>Apiaceae</taxon>
        <taxon>Apioideae</taxon>
        <taxon>Scandiceae</taxon>
        <taxon>Daucinae</taxon>
        <taxon>Daucus</taxon>
        <taxon>Daucus sect. Daucus</taxon>
    </lineage>
</organism>
<protein>
    <submittedName>
        <fullName evidence="1">Uncharacterized protein</fullName>
    </submittedName>
</protein>
<gene>
    <name evidence="1" type="ORF">DCAR_006021</name>
</gene>
<dbReference type="Gramene" id="KZN05184">
    <property type="protein sequence ID" value="KZN05184"/>
    <property type="gene ID" value="DCAR_006021"/>
</dbReference>
<reference evidence="1" key="1">
    <citation type="journal article" date="2016" name="Nat. Genet.">
        <title>A high-quality carrot genome assembly provides new insights into carotenoid accumulation and asterid genome evolution.</title>
        <authorList>
            <person name="Iorizzo M."/>
            <person name="Ellison S."/>
            <person name="Senalik D."/>
            <person name="Zeng P."/>
            <person name="Satapoomin P."/>
            <person name="Huang J."/>
            <person name="Bowman M."/>
            <person name="Iovene M."/>
            <person name="Sanseverino W."/>
            <person name="Cavagnaro P."/>
            <person name="Yildiz M."/>
            <person name="Macko-Podgorni A."/>
            <person name="Moranska E."/>
            <person name="Grzebelus E."/>
            <person name="Grzebelus D."/>
            <person name="Ashrafi H."/>
            <person name="Zheng Z."/>
            <person name="Cheng S."/>
            <person name="Spooner D."/>
            <person name="Van Deynze A."/>
            <person name="Simon P."/>
        </authorList>
    </citation>
    <scope>NUCLEOTIDE SEQUENCE [LARGE SCALE GENOMIC DNA]</scope>
    <source>
        <tissue evidence="1">Leaf</tissue>
    </source>
</reference>
<name>A0A166DF31_DAUCS</name>
<proteinExistence type="predicted"/>
<dbReference type="EMBL" id="LNRQ01000002">
    <property type="protein sequence ID" value="KZN05184.1"/>
    <property type="molecule type" value="Genomic_DNA"/>
</dbReference>
<comment type="caution">
    <text evidence="1">The sequence shown here is derived from an EMBL/GenBank/DDBJ whole genome shotgun (WGS) entry which is preliminary data.</text>
</comment>
<dbReference type="AlphaFoldDB" id="A0A166DF31"/>
<dbReference type="STRING" id="79200.A0A166DF31"/>
<evidence type="ECO:0000313" key="1">
    <source>
        <dbReference type="EMBL" id="KZN05184.1"/>
    </source>
</evidence>
<sequence length="170" mass="18990">MQDSTSLVKVEWSSYIGKAETHYTEDTAAVESGKKDIEEVLQKCLQKAKMGQKQWSSAQESLLSLEKTNVASVDDIIRELKSGHYHKTVEITEDAGKCLLTEYVVDQPSCSTPKKRSFNLPSITSIEELRTPAFEELLKSFWESKASKLANGDIKQHILGDSRVPLTAIN</sequence>
<accession>A0A166DF31</accession>
<dbReference type="OMA" id="CANEFIE"/>